<protein>
    <submittedName>
        <fullName evidence="2">Uncharacterized protein</fullName>
    </submittedName>
</protein>
<dbReference type="OrthoDB" id="5955737at2759"/>
<proteinExistence type="predicted"/>
<feature type="region of interest" description="Disordered" evidence="1">
    <location>
        <begin position="98"/>
        <end position="152"/>
    </location>
</feature>
<feature type="compositionally biased region" description="Acidic residues" evidence="1">
    <location>
        <begin position="131"/>
        <end position="145"/>
    </location>
</feature>
<dbReference type="Proteomes" id="UP000275408">
    <property type="component" value="Unassembled WGS sequence"/>
</dbReference>
<gene>
    <name evidence="2" type="ORF">pdam_00021983</name>
</gene>
<sequence length="152" mass="17371">MGQRRQADILREYDNQALDLLSCMTLDVEDCHTIFHSKKVNMSSLEYARLFGATRKSVKSGASWAAYYHTSRKSRYPRPEARHNAFLYQHHLEVGNKGNLNFGANEDEDLNKHEVSKEASVSDKGQKDFYESSDEEVDVSTDDNDSLTSKMN</sequence>
<dbReference type="EMBL" id="RCHS01004310">
    <property type="protein sequence ID" value="RMX36518.1"/>
    <property type="molecule type" value="Genomic_DNA"/>
</dbReference>
<reference evidence="2 3" key="1">
    <citation type="journal article" date="2018" name="Sci. Rep.">
        <title>Comparative analysis of the Pocillopora damicornis genome highlights role of immune system in coral evolution.</title>
        <authorList>
            <person name="Cunning R."/>
            <person name="Bay R.A."/>
            <person name="Gillette P."/>
            <person name="Baker A.C."/>
            <person name="Traylor-Knowles N."/>
        </authorList>
    </citation>
    <scope>NUCLEOTIDE SEQUENCE [LARGE SCALE GENOMIC DNA]</scope>
    <source>
        <strain evidence="2">RSMAS</strain>
        <tissue evidence="2">Whole animal</tissue>
    </source>
</reference>
<dbReference type="AlphaFoldDB" id="A0A3M6T5B3"/>
<feature type="compositionally biased region" description="Basic and acidic residues" evidence="1">
    <location>
        <begin position="110"/>
        <end position="130"/>
    </location>
</feature>
<accession>A0A3M6T5B3</accession>
<name>A0A3M6T5B3_POCDA</name>
<comment type="caution">
    <text evidence="2">The sequence shown here is derived from an EMBL/GenBank/DDBJ whole genome shotgun (WGS) entry which is preliminary data.</text>
</comment>
<keyword evidence="3" id="KW-1185">Reference proteome</keyword>
<evidence type="ECO:0000313" key="3">
    <source>
        <dbReference type="Proteomes" id="UP000275408"/>
    </source>
</evidence>
<evidence type="ECO:0000313" key="2">
    <source>
        <dbReference type="EMBL" id="RMX36518.1"/>
    </source>
</evidence>
<evidence type="ECO:0000256" key="1">
    <source>
        <dbReference type="SAM" id="MobiDB-lite"/>
    </source>
</evidence>
<organism evidence="2 3">
    <name type="scientific">Pocillopora damicornis</name>
    <name type="common">Cauliflower coral</name>
    <name type="synonym">Millepora damicornis</name>
    <dbReference type="NCBI Taxonomy" id="46731"/>
    <lineage>
        <taxon>Eukaryota</taxon>
        <taxon>Metazoa</taxon>
        <taxon>Cnidaria</taxon>
        <taxon>Anthozoa</taxon>
        <taxon>Hexacorallia</taxon>
        <taxon>Scleractinia</taxon>
        <taxon>Astrocoeniina</taxon>
        <taxon>Pocilloporidae</taxon>
        <taxon>Pocillopora</taxon>
    </lineage>
</organism>